<dbReference type="EMBL" id="CAVNYO010000440">
    <property type="protein sequence ID" value="CAK5280149.1"/>
    <property type="molecule type" value="Genomic_DNA"/>
</dbReference>
<gene>
    <name evidence="1" type="ORF">MYCIT1_LOCUS30612</name>
</gene>
<proteinExistence type="predicted"/>
<evidence type="ECO:0000313" key="2">
    <source>
        <dbReference type="Proteomes" id="UP001295794"/>
    </source>
</evidence>
<name>A0AAD2K765_9AGAR</name>
<keyword evidence="2" id="KW-1185">Reference proteome</keyword>
<protein>
    <submittedName>
        <fullName evidence="1">Uncharacterized protein</fullName>
    </submittedName>
</protein>
<dbReference type="Proteomes" id="UP001295794">
    <property type="component" value="Unassembled WGS sequence"/>
</dbReference>
<comment type="caution">
    <text evidence="1">The sequence shown here is derived from an EMBL/GenBank/DDBJ whole genome shotgun (WGS) entry which is preliminary data.</text>
</comment>
<reference evidence="1" key="1">
    <citation type="submission" date="2023-11" db="EMBL/GenBank/DDBJ databases">
        <authorList>
            <person name="De Vega J J."/>
            <person name="De Vega J J."/>
        </authorList>
    </citation>
    <scope>NUCLEOTIDE SEQUENCE</scope>
</reference>
<evidence type="ECO:0000313" key="1">
    <source>
        <dbReference type="EMBL" id="CAK5280149.1"/>
    </source>
</evidence>
<sequence length="184" mass="20849">MRTSVPLASRTSLIPRQWVTCIGAIAGPIVTESKPSRPWQNTTGFLGERSTLELEVLLNKSNSNAHRLWINSCSWRKLSARSSSVSMDSTLSLFSVWNHHRARVESERPGGDSDFERVWNERERNERDAKLPRKIQWDESGSSIRHCLRGRRTRCKVLSLMKWAALNERGGLKAQGGGKAHERG</sequence>
<dbReference type="AlphaFoldDB" id="A0AAD2K765"/>
<accession>A0AAD2K765</accession>
<organism evidence="1 2">
    <name type="scientific">Mycena citricolor</name>
    <dbReference type="NCBI Taxonomy" id="2018698"/>
    <lineage>
        <taxon>Eukaryota</taxon>
        <taxon>Fungi</taxon>
        <taxon>Dikarya</taxon>
        <taxon>Basidiomycota</taxon>
        <taxon>Agaricomycotina</taxon>
        <taxon>Agaricomycetes</taxon>
        <taxon>Agaricomycetidae</taxon>
        <taxon>Agaricales</taxon>
        <taxon>Marasmiineae</taxon>
        <taxon>Mycenaceae</taxon>
        <taxon>Mycena</taxon>
    </lineage>
</organism>